<keyword evidence="3" id="KW-1185">Reference proteome</keyword>
<gene>
    <name evidence="2" type="ORF">HKI87_17g84460</name>
</gene>
<evidence type="ECO:0000313" key="3">
    <source>
        <dbReference type="Proteomes" id="UP001472866"/>
    </source>
</evidence>
<accession>A0AAX4PMJ4</accession>
<dbReference type="AlphaFoldDB" id="A0AAX4PMJ4"/>
<organism evidence="2 3">
    <name type="scientific">Chloropicon roscoffensis</name>
    <dbReference type="NCBI Taxonomy" id="1461544"/>
    <lineage>
        <taxon>Eukaryota</taxon>
        <taxon>Viridiplantae</taxon>
        <taxon>Chlorophyta</taxon>
        <taxon>Chloropicophyceae</taxon>
        <taxon>Chloropicales</taxon>
        <taxon>Chloropicaceae</taxon>
        <taxon>Chloropicon</taxon>
    </lineage>
</organism>
<reference evidence="2 3" key="1">
    <citation type="submission" date="2024-03" db="EMBL/GenBank/DDBJ databases">
        <title>Complete genome sequence of the green alga Chloropicon roscoffensis RCC1871.</title>
        <authorList>
            <person name="Lemieux C."/>
            <person name="Pombert J.-F."/>
            <person name="Otis C."/>
            <person name="Turmel M."/>
        </authorList>
    </citation>
    <scope>NUCLEOTIDE SEQUENCE [LARGE SCALE GENOMIC DNA]</scope>
    <source>
        <strain evidence="2 3">RCC1871</strain>
    </source>
</reference>
<dbReference type="EMBL" id="CP151517">
    <property type="protein sequence ID" value="WZN66875.1"/>
    <property type="molecule type" value="Genomic_DNA"/>
</dbReference>
<evidence type="ECO:0000313" key="2">
    <source>
        <dbReference type="EMBL" id="WZN66875.1"/>
    </source>
</evidence>
<feature type="compositionally biased region" description="Pro residues" evidence="1">
    <location>
        <begin position="180"/>
        <end position="192"/>
    </location>
</feature>
<protein>
    <submittedName>
        <fullName evidence="2">Uncharacterized protein</fullName>
    </submittedName>
</protein>
<sequence length="355" mass="36276">MAGKGCDLAFSDVIWELGNDVEDRCGSGNKVATVTASAPASASAEEVAKEAEAVSSAPKGSGEDEVSGQRAAGKKAKSYLLKGVGAGAKLGSPLDWMLDFDLDEDEILKSQSARQCMEDADAGDLRKLGAEGEEGSVTPAVTPDASVGSKKREAFQAPLARPPASGVLPPPKKRLKQVPEEPPPAATLPPAPTAAATVDPDPAPAKPSCVKELFPSTQAPSEAPSIAATAAAEGKAVAVAPKPSTFLQGSERRVGEIREMAAHVSDRGAHITRMMEHGERVGEGAAALASSSSKFHAASAVSASEMLSGTASTLSLHRLHLGNHACLLLHGRLSTALDECEARLAELKTLGGLAA</sequence>
<feature type="region of interest" description="Disordered" evidence="1">
    <location>
        <begin position="37"/>
        <end position="75"/>
    </location>
</feature>
<feature type="region of interest" description="Disordered" evidence="1">
    <location>
        <begin position="120"/>
        <end position="210"/>
    </location>
</feature>
<evidence type="ECO:0000256" key="1">
    <source>
        <dbReference type="SAM" id="MobiDB-lite"/>
    </source>
</evidence>
<name>A0AAX4PMJ4_9CHLO</name>
<dbReference type="Proteomes" id="UP001472866">
    <property type="component" value="Chromosome 17"/>
</dbReference>
<proteinExistence type="predicted"/>